<accession>A0A2S6I7Q4</accession>
<evidence type="ECO:0000313" key="2">
    <source>
        <dbReference type="Proteomes" id="UP000237662"/>
    </source>
</evidence>
<dbReference type="GO" id="GO:0016740">
    <property type="term" value="F:transferase activity"/>
    <property type="evidence" value="ECO:0007669"/>
    <property type="project" value="UniProtKB-KW"/>
</dbReference>
<dbReference type="Proteomes" id="UP000237662">
    <property type="component" value="Unassembled WGS sequence"/>
</dbReference>
<dbReference type="SUPFAM" id="SSF53756">
    <property type="entry name" value="UDP-Glycosyltransferase/glycogen phosphorylase"/>
    <property type="match status" value="1"/>
</dbReference>
<comment type="caution">
    <text evidence="1">The sequence shown here is derived from an EMBL/GenBank/DDBJ whole genome shotgun (WGS) entry which is preliminary data.</text>
</comment>
<dbReference type="Gene3D" id="3.40.50.2000">
    <property type="entry name" value="Glycogen Phosphorylase B"/>
    <property type="match status" value="2"/>
</dbReference>
<dbReference type="EMBL" id="PTJC01000005">
    <property type="protein sequence ID" value="PPK87530.1"/>
    <property type="molecule type" value="Genomic_DNA"/>
</dbReference>
<dbReference type="AlphaFoldDB" id="A0A2S6I7Q4"/>
<proteinExistence type="predicted"/>
<organism evidence="1 2">
    <name type="scientific">Neolewinella xylanilytica</name>
    <dbReference type="NCBI Taxonomy" id="1514080"/>
    <lineage>
        <taxon>Bacteria</taxon>
        <taxon>Pseudomonadati</taxon>
        <taxon>Bacteroidota</taxon>
        <taxon>Saprospiria</taxon>
        <taxon>Saprospirales</taxon>
        <taxon>Lewinellaceae</taxon>
        <taxon>Neolewinella</taxon>
    </lineage>
</organism>
<name>A0A2S6I7Q4_9BACT</name>
<keyword evidence="1" id="KW-0808">Transferase</keyword>
<sequence length="387" mass="42126">MFLCGSAEPGRDGVGDYARRLAGSLQRRGVVVHLVATHDDAVTELLDEVQYDQGSGVPTLRIPATVGEPARATLMLEKIKEAGPEWISLQYVPYSFADSGIPWRFAATLRKIVGLAKVEIMFHELWLRNLPARDVKGRLTGLLQQWVTLRICRTLHPGVIHAHIPFNQEELASHGLDVRPLPLFANIGRMDGVIGEITQRSSNAYRIAFFSRMETPPPVLRVVRDAAAWCTENGRTLEVALLGGGKAKVSAAADSIESAVPAATVLPVGYLSPEGVSAWLATCDLAISPIPRHSLGKSGTVAAFLEHGLPVISPIVKLDRAPFFQAALNELVMEHFDAVAVGRAKAALNEGAPIFENLQKITDRFMDDLKLEVPRVSRVAERSTKSE</sequence>
<protein>
    <submittedName>
        <fullName evidence="1">Glycosyltransferase involved in cell wall biosynthesis</fullName>
    </submittedName>
</protein>
<gene>
    <name evidence="1" type="ORF">CLV84_0473</name>
</gene>
<evidence type="ECO:0000313" key="1">
    <source>
        <dbReference type="EMBL" id="PPK87530.1"/>
    </source>
</evidence>
<keyword evidence="2" id="KW-1185">Reference proteome</keyword>
<reference evidence="1 2" key="1">
    <citation type="submission" date="2018-02" db="EMBL/GenBank/DDBJ databases">
        <title>Genomic Encyclopedia of Archaeal and Bacterial Type Strains, Phase II (KMG-II): from individual species to whole genera.</title>
        <authorList>
            <person name="Goeker M."/>
        </authorList>
    </citation>
    <scope>NUCLEOTIDE SEQUENCE [LARGE SCALE GENOMIC DNA]</scope>
    <source>
        <strain evidence="1 2">DSM 29526</strain>
    </source>
</reference>